<organism evidence="1 2">
    <name type="scientific">Populus tomentosa</name>
    <name type="common">Chinese white poplar</name>
    <dbReference type="NCBI Taxonomy" id="118781"/>
    <lineage>
        <taxon>Eukaryota</taxon>
        <taxon>Viridiplantae</taxon>
        <taxon>Streptophyta</taxon>
        <taxon>Embryophyta</taxon>
        <taxon>Tracheophyta</taxon>
        <taxon>Spermatophyta</taxon>
        <taxon>Magnoliopsida</taxon>
        <taxon>eudicotyledons</taxon>
        <taxon>Gunneridae</taxon>
        <taxon>Pentapetalae</taxon>
        <taxon>rosids</taxon>
        <taxon>fabids</taxon>
        <taxon>Malpighiales</taxon>
        <taxon>Salicaceae</taxon>
        <taxon>Saliceae</taxon>
        <taxon>Populus</taxon>
    </lineage>
</organism>
<dbReference type="EMBL" id="JAAWWB010000446">
    <property type="protein sequence ID" value="KAG6736892.1"/>
    <property type="molecule type" value="Genomic_DNA"/>
</dbReference>
<protein>
    <submittedName>
        <fullName evidence="1">Uncharacterized protein</fullName>
    </submittedName>
</protein>
<geneLocation type="mitochondrion" evidence="1"/>
<gene>
    <name evidence="1" type="ORF">POTOM_060182</name>
</gene>
<reference evidence="1" key="1">
    <citation type="journal article" date="2020" name="bioRxiv">
        <title>Hybrid origin of Populus tomentosa Carr. identified through genome sequencing and phylogenomic analysis.</title>
        <authorList>
            <person name="An X."/>
            <person name="Gao K."/>
            <person name="Chen Z."/>
            <person name="Li J."/>
            <person name="Yang X."/>
            <person name="Yang X."/>
            <person name="Zhou J."/>
            <person name="Guo T."/>
            <person name="Zhao T."/>
            <person name="Huang S."/>
            <person name="Miao D."/>
            <person name="Khan W.U."/>
            <person name="Rao P."/>
            <person name="Ye M."/>
            <person name="Lei B."/>
            <person name="Liao W."/>
            <person name="Wang J."/>
            <person name="Ji L."/>
            <person name="Li Y."/>
            <person name="Guo B."/>
            <person name="Mustafa N.S."/>
            <person name="Li S."/>
            <person name="Yun Q."/>
            <person name="Keller S.R."/>
            <person name="Mao J."/>
            <person name="Zhang R."/>
            <person name="Strauss S.H."/>
        </authorList>
    </citation>
    <scope>NUCLEOTIDE SEQUENCE</scope>
    <source>
        <strain evidence="1">GM15</strain>
        <tissue evidence="1">Leaf</tissue>
    </source>
</reference>
<proteinExistence type="predicted"/>
<evidence type="ECO:0000313" key="2">
    <source>
        <dbReference type="Proteomes" id="UP000886885"/>
    </source>
</evidence>
<accession>A0A8X7XU88</accession>
<keyword evidence="1" id="KW-0496">Mitochondrion</keyword>
<dbReference type="AlphaFoldDB" id="A0A8X7XU88"/>
<sequence length="277" mass="31256">MEQYIALLIRKILFIAWNYKQMPGLDPKIAIHGLGLSSDQETYKELPRKMRQELEDQGEVGQRKKLDESGKTLDFRARGWALARFTETPELRIRLSGQAGPKEKVQSDPKQMLLTSYSHPLSGSRLKVLTGLQKLYASHREFGCALGGRIEFTHSRRDRMQTSLNNWGSYLLLEQVNQKRKNTLLSQSESAAIDSAVRERIQRIRPEGSECIDAEKLDNSKCATSDSFCCQLIGPCLLPGRIRYRLSRLGGLGIGKRPNFLSCSQSLSGLREEDGAI</sequence>
<comment type="caution">
    <text evidence="1">The sequence shown here is derived from an EMBL/GenBank/DDBJ whole genome shotgun (WGS) entry which is preliminary data.</text>
</comment>
<dbReference type="Proteomes" id="UP000886885">
    <property type="component" value="Unassembled WGS sequence"/>
</dbReference>
<dbReference type="OrthoDB" id="914151at2759"/>
<evidence type="ECO:0000313" key="1">
    <source>
        <dbReference type="EMBL" id="KAG6736892.1"/>
    </source>
</evidence>
<name>A0A8X7XU88_POPTO</name>
<keyword evidence="2" id="KW-1185">Reference proteome</keyword>